<accession>A0ABR4NGQ1</accession>
<proteinExistence type="predicted"/>
<dbReference type="CDD" id="cd06257">
    <property type="entry name" value="DnaJ"/>
    <property type="match status" value="1"/>
</dbReference>
<dbReference type="InterPro" id="IPR036869">
    <property type="entry name" value="J_dom_sf"/>
</dbReference>
<feature type="compositionally biased region" description="Gly residues" evidence="1">
    <location>
        <begin position="336"/>
        <end position="349"/>
    </location>
</feature>
<dbReference type="Gene3D" id="1.10.287.110">
    <property type="entry name" value="DnaJ domain"/>
    <property type="match status" value="1"/>
</dbReference>
<name>A0ABR4NGQ1_9FUNG</name>
<dbReference type="PANTHER" id="PTHR23172">
    <property type="entry name" value="AUXILIN/CYCLIN G-ASSOCIATED KINASE-RELATED"/>
    <property type="match status" value="1"/>
</dbReference>
<dbReference type="SUPFAM" id="SSF46565">
    <property type="entry name" value="Chaperone J-domain"/>
    <property type="match status" value="1"/>
</dbReference>
<dbReference type="PANTHER" id="PTHR23172:SF19">
    <property type="entry name" value="J DOMAIN-CONTAINING PROTEIN"/>
    <property type="match status" value="1"/>
</dbReference>
<evidence type="ECO:0000256" key="1">
    <source>
        <dbReference type="SAM" id="MobiDB-lite"/>
    </source>
</evidence>
<feature type="region of interest" description="Disordered" evidence="1">
    <location>
        <begin position="1"/>
        <end position="29"/>
    </location>
</feature>
<feature type="compositionally biased region" description="Basic and acidic residues" evidence="1">
    <location>
        <begin position="15"/>
        <end position="29"/>
    </location>
</feature>
<organism evidence="2 3">
    <name type="scientific">Polyrhizophydium stewartii</name>
    <dbReference type="NCBI Taxonomy" id="2732419"/>
    <lineage>
        <taxon>Eukaryota</taxon>
        <taxon>Fungi</taxon>
        <taxon>Fungi incertae sedis</taxon>
        <taxon>Chytridiomycota</taxon>
        <taxon>Chytridiomycota incertae sedis</taxon>
        <taxon>Chytridiomycetes</taxon>
        <taxon>Rhizophydiales</taxon>
        <taxon>Rhizophydiales incertae sedis</taxon>
        <taxon>Polyrhizophydium</taxon>
    </lineage>
</organism>
<protein>
    <submittedName>
        <fullName evidence="2">Auxilin-like clathrin-binding protein required for normal clathrin function</fullName>
    </submittedName>
</protein>
<feature type="region of interest" description="Disordered" evidence="1">
    <location>
        <begin position="204"/>
        <end position="251"/>
    </location>
</feature>
<dbReference type="EMBL" id="JADGIZ020000006">
    <property type="protein sequence ID" value="KAL2918629.1"/>
    <property type="molecule type" value="Genomic_DNA"/>
</dbReference>
<gene>
    <name evidence="2" type="primary">SWA2_2</name>
    <name evidence="2" type="ORF">HK105_202030</name>
</gene>
<evidence type="ECO:0000313" key="3">
    <source>
        <dbReference type="Proteomes" id="UP001527925"/>
    </source>
</evidence>
<dbReference type="Proteomes" id="UP001527925">
    <property type="component" value="Unassembled WGS sequence"/>
</dbReference>
<reference evidence="2 3" key="1">
    <citation type="submission" date="2023-09" db="EMBL/GenBank/DDBJ databases">
        <title>Pangenome analysis of Batrachochytrium dendrobatidis and related Chytrids.</title>
        <authorList>
            <person name="Yacoub M.N."/>
            <person name="Stajich J.E."/>
            <person name="James T.Y."/>
        </authorList>
    </citation>
    <scope>NUCLEOTIDE SEQUENCE [LARGE SCALE GENOMIC DNA]</scope>
    <source>
        <strain evidence="2 3">JEL0888</strain>
    </source>
</reference>
<evidence type="ECO:0000313" key="2">
    <source>
        <dbReference type="EMBL" id="KAL2918629.1"/>
    </source>
</evidence>
<comment type="caution">
    <text evidence="2">The sequence shown here is derived from an EMBL/GenBank/DDBJ whole genome shotgun (WGS) entry which is preliminary data.</text>
</comment>
<feature type="region of interest" description="Disordered" evidence="1">
    <location>
        <begin position="320"/>
        <end position="367"/>
    </location>
</feature>
<keyword evidence="3" id="KW-1185">Reference proteome</keyword>
<dbReference type="InterPro" id="IPR001623">
    <property type="entry name" value="DnaJ_domain"/>
</dbReference>
<sequence>MSASVQRAVDTAMQKMRDQAQQAEREEAQKLELKDSVDDKIQQWRRGKEDNLRALLSSLDAVLWPELAWKTINLSELITPQQVKVRYMRAVGKVHPDKLSREATVEQKLIANSVFATLNKAWDSFRAQNGLNMSALDHGSAAGAAHGGETIHGHEEWDTNVDYDWDEADDAANALDPSALAGAPAEYGDDLYAGDGDLPGDDGGGVFLHHLGGDGNGAADGSEAHAGAQPLQHPHPHNDRLSNPPSPDVRDLELAQSHRSDAPHAAAGVWGLPARPSTAPYTITQRQPAGQAAAGGVASHARTHDNSDALVLTGGIASAPPGGRFAGSPPPPYSGGRYGGEANGGGGTGSRFQSPRQPYAPRTGYGQQLSFGHQAHQNYQHQQAADTCVVPACLPRRSSAHSSAC</sequence>